<reference evidence="11" key="1">
    <citation type="journal article" date="2023" name="DNA Res.">
        <title>Chromosome-level genome assembly of Phrynocephalus forsythii using third-generation DNA sequencing and Hi-C analysis.</title>
        <authorList>
            <person name="Qi Y."/>
            <person name="Zhao W."/>
            <person name="Zhao Y."/>
            <person name="Niu C."/>
            <person name="Cao S."/>
            <person name="Zhang Y."/>
        </authorList>
    </citation>
    <scope>NUCLEOTIDE SEQUENCE</scope>
    <source>
        <tissue evidence="11">Muscle</tissue>
    </source>
</reference>
<comment type="subcellular location">
    <subcellularLocation>
        <location evidence="1">Nucleus</location>
    </subcellularLocation>
</comment>
<keyword evidence="5" id="KW-0539">Nucleus</keyword>
<feature type="domain" description="Ribonuclease H2 subunit B wHTH" evidence="9">
    <location>
        <begin position="141"/>
        <end position="272"/>
    </location>
</feature>
<comment type="subunit">
    <text evidence="3">The RNase H2 complex is a heterotrimer composed of the catalytic subunit RNASEH2A and the non-catalytic subunits RNASEH2B and RNASEH2C.</text>
</comment>
<evidence type="ECO:0000313" key="12">
    <source>
        <dbReference type="Proteomes" id="UP001142489"/>
    </source>
</evidence>
<dbReference type="FunFam" id="1.10.20.120:FF:000001">
    <property type="entry name" value="Ribonuclease H2 subunit B"/>
    <property type="match status" value="1"/>
</dbReference>
<dbReference type="GO" id="GO:0032299">
    <property type="term" value="C:ribonuclease H2 complex"/>
    <property type="evidence" value="ECO:0007669"/>
    <property type="project" value="InterPro"/>
</dbReference>
<gene>
    <name evidence="11" type="ORF">JRQ81_005681</name>
</gene>
<dbReference type="OrthoDB" id="29098at2759"/>
<evidence type="ECO:0000259" key="9">
    <source>
        <dbReference type="Pfam" id="PF09468"/>
    </source>
</evidence>
<dbReference type="PANTHER" id="PTHR13383">
    <property type="entry name" value="RIBONUCLEASE H2 SUBUNIT B"/>
    <property type="match status" value="1"/>
</dbReference>
<dbReference type="FunFam" id="2.20.25.530:FF:000001">
    <property type="entry name" value="Ribonuclease H2 subunit B"/>
    <property type="match status" value="1"/>
</dbReference>
<dbReference type="CDD" id="cd09270">
    <property type="entry name" value="RNase_H2-B"/>
    <property type="match status" value="1"/>
</dbReference>
<dbReference type="Pfam" id="PF17745">
    <property type="entry name" value="Ydr279_N"/>
    <property type="match status" value="1"/>
</dbReference>
<feature type="region of interest" description="Disordered" evidence="8">
    <location>
        <begin position="1"/>
        <end position="57"/>
    </location>
</feature>
<comment type="function">
    <text evidence="6">Non catalytic subunit of RNase H2, an endonuclease that specifically degrades the RNA of RNA:DNA hybrids. Participates in DNA replication, possibly by mediating the removal of lagging-strand Okazaki fragment RNA primers during DNA replication. Mediates the excision of single ribonucleotides from DNA:RNA duplexes.</text>
</comment>
<organism evidence="11 12">
    <name type="scientific">Phrynocephalus forsythii</name>
    <dbReference type="NCBI Taxonomy" id="171643"/>
    <lineage>
        <taxon>Eukaryota</taxon>
        <taxon>Metazoa</taxon>
        <taxon>Chordata</taxon>
        <taxon>Craniata</taxon>
        <taxon>Vertebrata</taxon>
        <taxon>Euteleostomi</taxon>
        <taxon>Lepidosauria</taxon>
        <taxon>Squamata</taxon>
        <taxon>Bifurcata</taxon>
        <taxon>Unidentata</taxon>
        <taxon>Episquamata</taxon>
        <taxon>Toxicofera</taxon>
        <taxon>Iguania</taxon>
        <taxon>Acrodonta</taxon>
        <taxon>Agamidae</taxon>
        <taxon>Agaminae</taxon>
        <taxon>Phrynocephalus</taxon>
    </lineage>
</organism>
<evidence type="ECO:0000259" key="10">
    <source>
        <dbReference type="Pfam" id="PF17745"/>
    </source>
</evidence>
<evidence type="ECO:0000256" key="6">
    <source>
        <dbReference type="ARBA" id="ARBA00024778"/>
    </source>
</evidence>
<evidence type="ECO:0000256" key="2">
    <source>
        <dbReference type="ARBA" id="ARBA00009823"/>
    </source>
</evidence>
<dbReference type="InterPro" id="IPR040456">
    <property type="entry name" value="RNase_H2_suB"/>
</dbReference>
<feature type="domain" description="Rnh202 triple barrel" evidence="10">
    <location>
        <begin position="73"/>
        <end position="138"/>
    </location>
</feature>
<name>A0A9Q1B5X6_9SAUR</name>
<comment type="similarity">
    <text evidence="2">Belongs to the RNase H2 subunit B family.</text>
</comment>
<dbReference type="InterPro" id="IPR041195">
    <property type="entry name" value="Rnh202_N"/>
</dbReference>
<feature type="compositionally biased region" description="Polar residues" evidence="8">
    <location>
        <begin position="1"/>
        <end position="13"/>
    </location>
</feature>
<dbReference type="AlphaFoldDB" id="A0A9Q1B5X6"/>
<comment type="caution">
    <text evidence="11">The sequence shown here is derived from an EMBL/GenBank/DDBJ whole genome shotgun (WGS) entry which is preliminary data.</text>
</comment>
<dbReference type="PANTHER" id="PTHR13383:SF11">
    <property type="entry name" value="RIBONUCLEASE H2 SUBUNIT B"/>
    <property type="match status" value="1"/>
</dbReference>
<evidence type="ECO:0000256" key="1">
    <source>
        <dbReference type="ARBA" id="ARBA00004123"/>
    </source>
</evidence>
<feature type="compositionally biased region" description="Low complexity" evidence="8">
    <location>
        <begin position="40"/>
        <end position="54"/>
    </location>
</feature>
<dbReference type="Proteomes" id="UP001142489">
    <property type="component" value="Unassembled WGS sequence"/>
</dbReference>
<evidence type="ECO:0000256" key="8">
    <source>
        <dbReference type="SAM" id="MobiDB-lite"/>
    </source>
</evidence>
<dbReference type="Gene3D" id="1.10.20.120">
    <property type="match status" value="1"/>
</dbReference>
<dbReference type="EMBL" id="JAPFRF010000002">
    <property type="protein sequence ID" value="KAJ7341503.1"/>
    <property type="molecule type" value="Genomic_DNA"/>
</dbReference>
<evidence type="ECO:0000256" key="4">
    <source>
        <dbReference type="ARBA" id="ARBA00019062"/>
    </source>
</evidence>
<evidence type="ECO:0000313" key="11">
    <source>
        <dbReference type="EMBL" id="KAJ7341503.1"/>
    </source>
</evidence>
<evidence type="ECO:0000256" key="7">
    <source>
        <dbReference type="ARBA" id="ARBA00033464"/>
    </source>
</evidence>
<dbReference type="GO" id="GO:0005654">
    <property type="term" value="C:nucleoplasm"/>
    <property type="evidence" value="ECO:0007669"/>
    <property type="project" value="TreeGrafter"/>
</dbReference>
<accession>A0A9Q1B5X6</accession>
<sequence length="353" mass="39159">MEWDPYTSNSSYVYGSPRRRGRPRGATSGRTTMPSGRQRPPAAAAAAAAGAAPAEKNGRSQWVVIAPASATELPKKPDSGPLFTQLRNPSTGQAALYLFSSGAHQLFELKAFHEEYRSWFIGQAVQHDGRLFFATPVDPLFLVLFYLKKAEKEQGKFQPLDQILVDEEFPSCAMLLQCRSISQSIRHIADEKEISGKKFYKYSEEKTLKWLKKKVNQTVKVLKDHGVCVGGRVHLATFISGKEVPDATEEDYIRFAHGLLSEYFPEELSNALAQYLCLPPITPPPSEPASKKRKLSDVPVEAEEDYTKFNSSDMKNKKGNSKMSAAQKALAKVDKTGMKAISSFFSSKPKATK</sequence>
<evidence type="ECO:0000256" key="3">
    <source>
        <dbReference type="ARBA" id="ARBA00011277"/>
    </source>
</evidence>
<dbReference type="Gene3D" id="2.20.25.530">
    <property type="match status" value="1"/>
</dbReference>
<protein>
    <recommendedName>
        <fullName evidence="4">Ribonuclease H2 subunit B</fullName>
    </recommendedName>
    <alternativeName>
        <fullName evidence="7">Ribonuclease HI subunit B</fullName>
    </alternativeName>
</protein>
<keyword evidence="12" id="KW-1185">Reference proteome</keyword>
<evidence type="ECO:0000256" key="5">
    <source>
        <dbReference type="ARBA" id="ARBA00023242"/>
    </source>
</evidence>
<proteinExistence type="inferred from homology"/>
<dbReference type="GO" id="GO:0006401">
    <property type="term" value="P:RNA catabolic process"/>
    <property type="evidence" value="ECO:0007669"/>
    <property type="project" value="TreeGrafter"/>
</dbReference>
<dbReference type="InterPro" id="IPR019024">
    <property type="entry name" value="RNase_H2_suB_wHTH"/>
</dbReference>
<dbReference type="Pfam" id="PF09468">
    <property type="entry name" value="RNase_H2-Ydr279"/>
    <property type="match status" value="1"/>
</dbReference>